<gene>
    <name evidence="3" type="ORF">PACTADRAFT_35427</name>
</gene>
<name>A0A1E4TPS1_PACTA</name>
<dbReference type="AlphaFoldDB" id="A0A1E4TPS1"/>
<feature type="transmembrane region" description="Helical" evidence="2">
    <location>
        <begin position="39"/>
        <end position="57"/>
    </location>
</feature>
<dbReference type="EMBL" id="KV454017">
    <property type="protein sequence ID" value="ODV93668.1"/>
    <property type="molecule type" value="Genomic_DNA"/>
</dbReference>
<accession>A0A1E4TPS1</accession>
<evidence type="ECO:0000313" key="3">
    <source>
        <dbReference type="EMBL" id="ODV93668.1"/>
    </source>
</evidence>
<evidence type="ECO:0000313" key="4">
    <source>
        <dbReference type="Proteomes" id="UP000094236"/>
    </source>
</evidence>
<sequence length="170" mass="18179">MQGVFHQKSAYNLPQPYNLKPRPYYNYQRSIFTTPMKKFIGYFILLGLVGIFILTFGPEGGKSKDTFVSLDTGDSGSGIISTSGLDLDLSSGSNSGNSNSDSDTGSSGKNSKLVVDKIVGTDSDSNLNLNNEVKKESGNSNKGSNVQNAVLDNEILVDPLDQANADLSKN</sequence>
<protein>
    <submittedName>
        <fullName evidence="3">Uncharacterized protein</fullName>
    </submittedName>
</protein>
<keyword evidence="2" id="KW-0472">Membrane</keyword>
<feature type="region of interest" description="Disordered" evidence="1">
    <location>
        <begin position="123"/>
        <end position="147"/>
    </location>
</feature>
<organism evidence="3 4">
    <name type="scientific">Pachysolen tannophilus NRRL Y-2460</name>
    <dbReference type="NCBI Taxonomy" id="669874"/>
    <lineage>
        <taxon>Eukaryota</taxon>
        <taxon>Fungi</taxon>
        <taxon>Dikarya</taxon>
        <taxon>Ascomycota</taxon>
        <taxon>Saccharomycotina</taxon>
        <taxon>Pichiomycetes</taxon>
        <taxon>Pachysolenaceae</taxon>
        <taxon>Pachysolen</taxon>
    </lineage>
</organism>
<feature type="compositionally biased region" description="Polar residues" evidence="1">
    <location>
        <begin position="138"/>
        <end position="147"/>
    </location>
</feature>
<evidence type="ECO:0000256" key="2">
    <source>
        <dbReference type="SAM" id="Phobius"/>
    </source>
</evidence>
<dbReference type="Proteomes" id="UP000094236">
    <property type="component" value="Unassembled WGS sequence"/>
</dbReference>
<keyword evidence="2" id="KW-1133">Transmembrane helix</keyword>
<proteinExistence type="predicted"/>
<evidence type="ECO:0000256" key="1">
    <source>
        <dbReference type="SAM" id="MobiDB-lite"/>
    </source>
</evidence>
<reference evidence="4" key="1">
    <citation type="submission" date="2016-05" db="EMBL/GenBank/DDBJ databases">
        <title>Comparative genomics of biotechnologically important yeasts.</title>
        <authorList>
            <consortium name="DOE Joint Genome Institute"/>
            <person name="Riley R."/>
            <person name="Haridas S."/>
            <person name="Wolfe K.H."/>
            <person name="Lopes M.R."/>
            <person name="Hittinger C.T."/>
            <person name="Goker M."/>
            <person name="Salamov A."/>
            <person name="Wisecaver J."/>
            <person name="Long T.M."/>
            <person name="Aerts A.L."/>
            <person name="Barry K."/>
            <person name="Choi C."/>
            <person name="Clum A."/>
            <person name="Coughlan A.Y."/>
            <person name="Deshpande S."/>
            <person name="Douglass A.P."/>
            <person name="Hanson S.J."/>
            <person name="Klenk H.-P."/>
            <person name="Labutti K."/>
            <person name="Lapidus A."/>
            <person name="Lindquist E."/>
            <person name="Lipzen A."/>
            <person name="Meier-Kolthoff J.P."/>
            <person name="Ohm R.A."/>
            <person name="Otillar R.P."/>
            <person name="Pangilinan J."/>
            <person name="Peng Y."/>
            <person name="Rokas A."/>
            <person name="Rosa C.A."/>
            <person name="Scheuner C."/>
            <person name="Sibirny A.A."/>
            <person name="Slot J.C."/>
            <person name="Stielow J.B."/>
            <person name="Sun H."/>
            <person name="Kurtzman C.P."/>
            <person name="Blackwell M."/>
            <person name="Grigoriev I.V."/>
            <person name="Jeffries T.W."/>
        </authorList>
    </citation>
    <scope>NUCLEOTIDE SEQUENCE [LARGE SCALE GENOMIC DNA]</scope>
    <source>
        <strain evidence="4">NRRL Y-2460</strain>
    </source>
</reference>
<keyword evidence="4" id="KW-1185">Reference proteome</keyword>
<feature type="region of interest" description="Disordered" evidence="1">
    <location>
        <begin position="89"/>
        <end position="111"/>
    </location>
</feature>
<keyword evidence="2" id="KW-0812">Transmembrane</keyword>